<keyword evidence="2" id="KW-1185">Reference proteome</keyword>
<accession>A0A6H5FYV9</accession>
<dbReference type="OrthoDB" id="6777126at2759"/>
<dbReference type="Proteomes" id="UP000479000">
    <property type="component" value="Unassembled WGS sequence"/>
</dbReference>
<dbReference type="EMBL" id="CADCXU010002718">
    <property type="protein sequence ID" value="CAA9994858.1"/>
    <property type="molecule type" value="Genomic_DNA"/>
</dbReference>
<evidence type="ECO:0008006" key="3">
    <source>
        <dbReference type="Google" id="ProtNLM"/>
    </source>
</evidence>
<dbReference type="AlphaFoldDB" id="A0A6H5FYV9"/>
<sequence length="134" mass="15301">MELAKVNIGLLQGKENWSTWKFKVQAIFRGIAGAERVVNGTAKAPEELPPTATAAEKAKYEKDLESFNALHSMVFPILTTNMTEETLKKVMRFSLAHEIWNELQRLYEGTSEDRAYDLCIQFSQEYLELSQGRN</sequence>
<protein>
    <recommendedName>
        <fullName evidence="3">DUF4219 domain-containing protein</fullName>
    </recommendedName>
</protein>
<organism evidence="1 2">
    <name type="scientific">Nesidiocoris tenuis</name>
    <dbReference type="NCBI Taxonomy" id="355587"/>
    <lineage>
        <taxon>Eukaryota</taxon>
        <taxon>Metazoa</taxon>
        <taxon>Ecdysozoa</taxon>
        <taxon>Arthropoda</taxon>
        <taxon>Hexapoda</taxon>
        <taxon>Insecta</taxon>
        <taxon>Pterygota</taxon>
        <taxon>Neoptera</taxon>
        <taxon>Paraneoptera</taxon>
        <taxon>Hemiptera</taxon>
        <taxon>Heteroptera</taxon>
        <taxon>Panheteroptera</taxon>
        <taxon>Cimicomorpha</taxon>
        <taxon>Miridae</taxon>
        <taxon>Dicyphina</taxon>
        <taxon>Nesidiocoris</taxon>
    </lineage>
</organism>
<evidence type="ECO:0000313" key="2">
    <source>
        <dbReference type="Proteomes" id="UP000479000"/>
    </source>
</evidence>
<proteinExistence type="predicted"/>
<gene>
    <name evidence="1" type="ORF">NTEN_LOCUS1674</name>
</gene>
<reference evidence="1 2" key="1">
    <citation type="submission" date="2020-02" db="EMBL/GenBank/DDBJ databases">
        <authorList>
            <person name="Ferguson B K."/>
        </authorList>
    </citation>
    <scope>NUCLEOTIDE SEQUENCE [LARGE SCALE GENOMIC DNA]</scope>
</reference>
<name>A0A6H5FYV9_9HEMI</name>
<evidence type="ECO:0000313" key="1">
    <source>
        <dbReference type="EMBL" id="CAA9994858.1"/>
    </source>
</evidence>